<feature type="domain" description="DUF4246" evidence="1">
    <location>
        <begin position="115"/>
        <end position="558"/>
    </location>
</feature>
<evidence type="ECO:0000259" key="1">
    <source>
        <dbReference type="Pfam" id="PF14033"/>
    </source>
</evidence>
<organism evidence="3 4">
    <name type="scientific">Periconia macrospinosa</name>
    <dbReference type="NCBI Taxonomy" id="97972"/>
    <lineage>
        <taxon>Eukaryota</taxon>
        <taxon>Fungi</taxon>
        <taxon>Dikarya</taxon>
        <taxon>Ascomycota</taxon>
        <taxon>Pezizomycotina</taxon>
        <taxon>Dothideomycetes</taxon>
        <taxon>Pleosporomycetidae</taxon>
        <taxon>Pleosporales</taxon>
        <taxon>Massarineae</taxon>
        <taxon>Periconiaceae</taxon>
        <taxon>Periconia</taxon>
    </lineage>
</organism>
<dbReference type="EMBL" id="KZ805315">
    <property type="protein sequence ID" value="PVI05301.1"/>
    <property type="molecule type" value="Genomic_DNA"/>
</dbReference>
<dbReference type="InterPro" id="IPR049207">
    <property type="entry name" value="DUF4246_N"/>
</dbReference>
<dbReference type="OrthoDB" id="415532at2759"/>
<dbReference type="PANTHER" id="PTHR33119:SF1">
    <property type="entry name" value="FE2OG DIOXYGENASE DOMAIN-CONTAINING PROTEIN"/>
    <property type="match status" value="1"/>
</dbReference>
<reference evidence="3 4" key="1">
    <citation type="journal article" date="2018" name="Sci. Rep.">
        <title>Comparative genomics provides insights into the lifestyle and reveals functional heterogeneity of dark septate endophytic fungi.</title>
        <authorList>
            <person name="Knapp D.G."/>
            <person name="Nemeth J.B."/>
            <person name="Barry K."/>
            <person name="Hainaut M."/>
            <person name="Henrissat B."/>
            <person name="Johnson J."/>
            <person name="Kuo A."/>
            <person name="Lim J.H.P."/>
            <person name="Lipzen A."/>
            <person name="Nolan M."/>
            <person name="Ohm R.A."/>
            <person name="Tamas L."/>
            <person name="Grigoriev I.V."/>
            <person name="Spatafora J.W."/>
            <person name="Nagy L.G."/>
            <person name="Kovacs G.M."/>
        </authorList>
    </citation>
    <scope>NUCLEOTIDE SEQUENCE [LARGE SCALE GENOMIC DNA]</scope>
    <source>
        <strain evidence="3 4">DSE2036</strain>
    </source>
</reference>
<evidence type="ECO:0000313" key="4">
    <source>
        <dbReference type="Proteomes" id="UP000244855"/>
    </source>
</evidence>
<protein>
    <submittedName>
        <fullName evidence="3">Uncharacterized protein</fullName>
    </submittedName>
</protein>
<proteinExistence type="predicted"/>
<gene>
    <name evidence="3" type="ORF">DM02DRAFT_668503</name>
</gene>
<dbReference type="InterPro" id="IPR049192">
    <property type="entry name" value="DUF4246_C"/>
</dbReference>
<dbReference type="Pfam" id="PF21666">
    <property type="entry name" value="DUF4246_N"/>
    <property type="match status" value="1"/>
</dbReference>
<name>A0A2V1E4A1_9PLEO</name>
<sequence>MSNKSKNVPQYPGLGLPLNCVIEYRQDYYPMGVDSSTYELISVRELAMMAIMDQLTDKMDWHKKVFDEEIVSKWQAEALAVPDGHWQSISTYGKKKYREDDAPEDTELEGIVDETTFKTIIRELQLKAGYFEATGIIPTLDAGFSIAKSDSLVSSKLHESLRDAFRILKDEQAASPDWHPNTNDMVQNLVHPSMYPLVYGRTRGLQEELVGVTDAIEKWAGKGDVINGTGGRHIEGFTSDSYLSPKFWSNHYQWLPANVAFQADGTVKFTSYINNLHPVKHAGIYRTIEELITTSLPMWDQCIAVEGKGAGRTEPRMCVPDEAGDEIPENWIPSDPKECANAEIDWEEQSVEYDSECDDETEKKWEVLRKPRIPLVPYEEISYVPKDEVKLITKFKDSGLQIIVKIASIELTPEKPDFPAGGWHVEGQMNEHIAGTALYYLDSENVTDSHLSFRMQTRQDLSERVYYGQDAYGWLEQVFGTELGHSSTCLQNYGSVKTPQGRLLAFPNVFHHRVSPFSLIDKTKPGHRRFIALWLVDPHMRIISTANVPPQQQDWWLESTFGATPEARSKAVSKMPVELFNLMEQKLSDAEAAKAQAGKLPPELMVMVRRHMDAEKHTLPMSLEEAKGHRLLLMEERGAFVQLTKDQWHSYSYSFCEH</sequence>
<evidence type="ECO:0000313" key="3">
    <source>
        <dbReference type="EMBL" id="PVI05301.1"/>
    </source>
</evidence>
<accession>A0A2V1E4A1</accession>
<dbReference type="PANTHER" id="PTHR33119">
    <property type="entry name" value="IFI3P"/>
    <property type="match status" value="1"/>
</dbReference>
<evidence type="ECO:0000259" key="2">
    <source>
        <dbReference type="Pfam" id="PF21666"/>
    </source>
</evidence>
<keyword evidence="4" id="KW-1185">Reference proteome</keyword>
<dbReference type="Proteomes" id="UP000244855">
    <property type="component" value="Unassembled WGS sequence"/>
</dbReference>
<dbReference type="STRING" id="97972.A0A2V1E4A1"/>
<dbReference type="InterPro" id="IPR025340">
    <property type="entry name" value="DUF4246"/>
</dbReference>
<dbReference type="Pfam" id="PF14033">
    <property type="entry name" value="DUF4246"/>
    <property type="match status" value="1"/>
</dbReference>
<dbReference type="AlphaFoldDB" id="A0A2V1E4A1"/>
<feature type="domain" description="DUF4246" evidence="2">
    <location>
        <begin position="11"/>
        <end position="77"/>
    </location>
</feature>